<dbReference type="GO" id="GO:0051536">
    <property type="term" value="F:iron-sulfur cluster binding"/>
    <property type="evidence" value="ECO:0007669"/>
    <property type="project" value="UniProtKB-KW"/>
</dbReference>
<keyword evidence="4" id="KW-0472">Membrane</keyword>
<evidence type="ECO:0000256" key="4">
    <source>
        <dbReference type="SAM" id="Phobius"/>
    </source>
</evidence>
<feature type="domain" description="4Fe-4S ferredoxin-type" evidence="5">
    <location>
        <begin position="81"/>
        <end position="114"/>
    </location>
</feature>
<accession>Q7M9H3</accession>
<dbReference type="PANTHER" id="PTHR43193">
    <property type="match status" value="1"/>
</dbReference>
<proteinExistence type="predicted"/>
<dbReference type="HOGENOM" id="CLU_077329_0_0_7"/>
<dbReference type="AlphaFoldDB" id="Q7M9H3"/>
<organism evidence="7">
    <name type="scientific">Wolinella succinogenes (strain ATCC 29543 / DSM 1740 / CCUG 13145 / JCM 31913 / LMG 7466 / NCTC 11488 / FDC 602W)</name>
    <name type="common">Vibrio succinogenes</name>
    <dbReference type="NCBI Taxonomy" id="273121"/>
    <lineage>
        <taxon>Bacteria</taxon>
        <taxon>Pseudomonadati</taxon>
        <taxon>Campylobacterota</taxon>
        <taxon>Epsilonproteobacteria</taxon>
        <taxon>Campylobacterales</taxon>
        <taxon>Helicobacteraceae</taxon>
        <taxon>Wolinella</taxon>
    </lineage>
</organism>
<evidence type="ECO:0000259" key="5">
    <source>
        <dbReference type="PROSITE" id="PS51379"/>
    </source>
</evidence>
<dbReference type="eggNOG" id="COG1152">
    <property type="taxonomic scope" value="Bacteria"/>
</dbReference>
<dbReference type="CDD" id="cd16373">
    <property type="entry name" value="DMSOR_beta_like"/>
    <property type="match status" value="1"/>
</dbReference>
<dbReference type="SUPFAM" id="SSF54862">
    <property type="entry name" value="4Fe-4S ferredoxins"/>
    <property type="match status" value="1"/>
</dbReference>
<dbReference type="IntAct" id="Q7M9H3">
    <property type="interactions" value="1"/>
</dbReference>
<dbReference type="EMBL" id="BX571659">
    <property type="protein sequence ID" value="CAE10024.1"/>
    <property type="molecule type" value="Genomic_DNA"/>
</dbReference>
<dbReference type="Pfam" id="PF12838">
    <property type="entry name" value="Fer4_7"/>
    <property type="match status" value="1"/>
</dbReference>
<keyword evidence="4" id="KW-1133">Transmembrane helix</keyword>
<dbReference type="Proteomes" id="UP000000422">
    <property type="component" value="Chromosome"/>
</dbReference>
<protein>
    <submittedName>
        <fullName evidence="6">IRON-SULFUR PROTEIN</fullName>
    </submittedName>
</protein>
<dbReference type="PROSITE" id="PS51379">
    <property type="entry name" value="4FE4S_FER_2"/>
    <property type="match status" value="3"/>
</dbReference>
<evidence type="ECO:0000256" key="1">
    <source>
        <dbReference type="ARBA" id="ARBA00022723"/>
    </source>
</evidence>
<dbReference type="PROSITE" id="PS00198">
    <property type="entry name" value="4FE4S_FER_1"/>
    <property type="match status" value="2"/>
</dbReference>
<dbReference type="Pfam" id="PF12800">
    <property type="entry name" value="Fer4_4"/>
    <property type="match status" value="1"/>
</dbReference>
<evidence type="ECO:0000313" key="6">
    <source>
        <dbReference type="EMBL" id="CAE10024.1"/>
    </source>
</evidence>
<keyword evidence="4" id="KW-0812">Transmembrane</keyword>
<dbReference type="GO" id="GO:0046872">
    <property type="term" value="F:metal ion binding"/>
    <property type="evidence" value="ECO:0007669"/>
    <property type="project" value="UniProtKB-KW"/>
</dbReference>
<dbReference type="InterPro" id="IPR052977">
    <property type="entry name" value="Polyferredoxin-like_ET"/>
</dbReference>
<dbReference type="InterPro" id="IPR017896">
    <property type="entry name" value="4Fe4S_Fe-S-bd"/>
</dbReference>
<dbReference type="InterPro" id="IPR017900">
    <property type="entry name" value="4Fe4S_Fe_S_CS"/>
</dbReference>
<dbReference type="STRING" id="273121.WS0920"/>
<evidence type="ECO:0000256" key="3">
    <source>
        <dbReference type="ARBA" id="ARBA00023014"/>
    </source>
</evidence>
<feature type="domain" description="4Fe-4S ferredoxin-type" evidence="5">
    <location>
        <begin position="199"/>
        <end position="229"/>
    </location>
</feature>
<dbReference type="Gene3D" id="3.30.70.20">
    <property type="match status" value="2"/>
</dbReference>
<feature type="transmembrane region" description="Helical" evidence="4">
    <location>
        <begin position="7"/>
        <end position="32"/>
    </location>
</feature>
<keyword evidence="1" id="KW-0479">Metal-binding</keyword>
<keyword evidence="3" id="KW-0411">Iron-sulfur</keyword>
<dbReference type="KEGG" id="wsu:WS0920"/>
<keyword evidence="2" id="KW-0408">Iron</keyword>
<feature type="domain" description="4Fe-4S ferredoxin-type" evidence="5">
    <location>
        <begin position="43"/>
        <end position="74"/>
    </location>
</feature>
<sequence>MMDRRDFIFYGAGGTGALCAGFLGGHLLSGFLHSKEPLLRPPGALEESEFLATCIKCGQCVQVCPYYALSLLDIWHGSSLGTPYVDARERGCYLCDLYPCVLACPSGALSHETTEIKDVHMGMAYVKRIDACLAFLGEEVKAEAVSRMIHRKLHNDRERAVAERIADSVGNPCSLCADLCPHPSPLEAIAMVQLEGKKRAPQIRSGCVGCGVCQEVCPASESVIEIVPRVGYEELYGGQK</sequence>
<name>Q7M9H3_WOLSU</name>
<keyword evidence="7" id="KW-1185">Reference proteome</keyword>
<dbReference type="PANTHER" id="PTHR43193:SF2">
    <property type="entry name" value="POLYFERREDOXIN PROTEIN FWDF"/>
    <property type="match status" value="1"/>
</dbReference>
<evidence type="ECO:0000256" key="2">
    <source>
        <dbReference type="ARBA" id="ARBA00023004"/>
    </source>
</evidence>
<evidence type="ECO:0000313" key="7">
    <source>
        <dbReference type="Proteomes" id="UP000000422"/>
    </source>
</evidence>
<gene>
    <name evidence="6" type="primary">NAPG</name>
    <name evidence="6" type="ordered locus">WS0920</name>
</gene>
<reference evidence="6 7" key="1">
    <citation type="journal article" date="2003" name="Proc. Natl. Acad. Sci. U.S.A.">
        <title>Complete genome sequence and analysis of Wolinella succinogenes.</title>
        <authorList>
            <person name="Baar C."/>
            <person name="Eppinger M."/>
            <person name="Raddatz G."/>
            <person name="Simon JM."/>
            <person name="Lanz C."/>
            <person name="Klimmek O."/>
            <person name="Nandakumar R."/>
            <person name="Gross R."/>
            <person name="Rosinus A."/>
            <person name="Keller H."/>
            <person name="Jagtap P."/>
            <person name="Linke B."/>
            <person name="Meyer F."/>
            <person name="Lederer H."/>
            <person name="Schuster S.C."/>
        </authorList>
    </citation>
    <scope>NUCLEOTIDE SEQUENCE [LARGE SCALE GENOMIC DNA]</scope>
    <source>
        <strain evidence="7">ATCC 29543 / DSM 1740 / CCUG 13145 / JCM 31913 / LMG 7466 / NCTC 11488 / FDC 602W</strain>
    </source>
</reference>